<proteinExistence type="predicted"/>
<feature type="domain" description="PucR C-terminal helix-turn-helix" evidence="1">
    <location>
        <begin position="330"/>
        <end position="388"/>
    </location>
</feature>
<evidence type="ECO:0000313" key="3">
    <source>
        <dbReference type="EMBL" id="RLV54943.1"/>
    </source>
</evidence>
<evidence type="ECO:0000259" key="1">
    <source>
        <dbReference type="Pfam" id="PF13556"/>
    </source>
</evidence>
<evidence type="ECO:0000313" key="4">
    <source>
        <dbReference type="Proteomes" id="UP000282515"/>
    </source>
</evidence>
<dbReference type="PANTHER" id="PTHR33744:SF1">
    <property type="entry name" value="DNA-BINDING TRANSCRIPTIONAL ACTIVATOR ADER"/>
    <property type="match status" value="1"/>
</dbReference>
<dbReference type="Gene3D" id="1.10.10.2840">
    <property type="entry name" value="PucR C-terminal helix-turn-helix domain"/>
    <property type="match status" value="1"/>
</dbReference>
<protein>
    <submittedName>
        <fullName evidence="3">PucR family transcriptional regulator</fullName>
    </submittedName>
</protein>
<dbReference type="Pfam" id="PF13556">
    <property type="entry name" value="HTH_30"/>
    <property type="match status" value="1"/>
</dbReference>
<reference evidence="3 4" key="1">
    <citation type="submission" date="2018-10" db="EMBL/GenBank/DDBJ databases">
        <title>Aeromicrobium sp. 9W16Y-2 whole genome shotgun sequence.</title>
        <authorList>
            <person name="Li F."/>
        </authorList>
    </citation>
    <scope>NUCLEOTIDE SEQUENCE [LARGE SCALE GENOMIC DNA]</scope>
    <source>
        <strain evidence="3 4">9W16Y-2</strain>
    </source>
</reference>
<dbReference type="InterPro" id="IPR058663">
    <property type="entry name" value="PucR-like_N"/>
</dbReference>
<dbReference type="InterPro" id="IPR042070">
    <property type="entry name" value="PucR_C-HTH_sf"/>
</dbReference>
<dbReference type="RefSeq" id="WP_121795219.1">
    <property type="nucleotide sequence ID" value="NZ_RDBF01000012.1"/>
</dbReference>
<dbReference type="PANTHER" id="PTHR33744">
    <property type="entry name" value="CARBOHYDRATE DIACID REGULATOR"/>
    <property type="match status" value="1"/>
</dbReference>
<accession>A0A3L8PJR2</accession>
<keyword evidence="4" id="KW-1185">Reference proteome</keyword>
<dbReference type="EMBL" id="RDBF01000012">
    <property type="protein sequence ID" value="RLV54943.1"/>
    <property type="molecule type" value="Genomic_DNA"/>
</dbReference>
<evidence type="ECO:0000259" key="2">
    <source>
        <dbReference type="Pfam" id="PF25906"/>
    </source>
</evidence>
<comment type="caution">
    <text evidence="3">The sequence shown here is derived from an EMBL/GenBank/DDBJ whole genome shotgun (WGS) entry which is preliminary data.</text>
</comment>
<dbReference type="OrthoDB" id="5243741at2"/>
<organism evidence="3 4">
    <name type="scientific">Aeromicrobium phragmitis</name>
    <dbReference type="NCBI Taxonomy" id="2478914"/>
    <lineage>
        <taxon>Bacteria</taxon>
        <taxon>Bacillati</taxon>
        <taxon>Actinomycetota</taxon>
        <taxon>Actinomycetes</taxon>
        <taxon>Propionibacteriales</taxon>
        <taxon>Nocardioidaceae</taxon>
        <taxon>Aeromicrobium</taxon>
    </lineage>
</organism>
<sequence>MTALREDDGFPALASSLVPLFRPQLPELVAHITQDIQTNVPAYAGPAHGRRHRLITLAVNGAVSHFLDLLEGGGTSGDRVDDLFRKMGYGEALDGHDLSAMRASYRIARHQGWEYLRSFAVAQGLSAEVLGLLGDALLAYIDHLTEQAAIGWRTARETIERDRDRNRRRLVVALLDGRESEVPPLAAHAGWEIPERFVVLAVAPRRRRDALELPDLGSAAIVNAGADTATVLTSSGDAEAVMKMLRSATPPLRFAFSWSVERHDLPHAHRWVTRALELGAAGVITDGAVIDCGRHRTQLWLHAEPALRRGMVQELLRPLLAETPNSREILSETLLAWLETRDSAPAIAGRLGVHPQTVRYRWKRINEIFGEALHDPDFIVQITMLLKASVPLWKAGDQSDFERFHAEENA</sequence>
<name>A0A3L8PJR2_9ACTN</name>
<feature type="domain" description="PucR-like N-terminal" evidence="2">
    <location>
        <begin position="12"/>
        <end position="174"/>
    </location>
</feature>
<dbReference type="Pfam" id="PF25906">
    <property type="entry name" value="PucR-like_N"/>
    <property type="match status" value="1"/>
</dbReference>
<dbReference type="InterPro" id="IPR025736">
    <property type="entry name" value="PucR_C-HTH_dom"/>
</dbReference>
<gene>
    <name evidence="3" type="ORF">D9V41_14085</name>
</gene>
<dbReference type="Proteomes" id="UP000282515">
    <property type="component" value="Unassembled WGS sequence"/>
</dbReference>
<dbReference type="AlphaFoldDB" id="A0A3L8PJR2"/>
<dbReference type="InterPro" id="IPR051448">
    <property type="entry name" value="CdaR-like_regulators"/>
</dbReference>